<dbReference type="InterPro" id="IPR027417">
    <property type="entry name" value="P-loop_NTPase"/>
</dbReference>
<dbReference type="SMART" id="SM00382">
    <property type="entry name" value="AAA"/>
    <property type="match status" value="1"/>
</dbReference>
<protein>
    <recommendedName>
        <fullName evidence="1">AAA+ ATPase domain-containing protein</fullName>
    </recommendedName>
</protein>
<reference evidence="2 3" key="1">
    <citation type="submission" date="2016-01" db="EMBL/GenBank/DDBJ databases">
        <title>Whole genome sequence and analysis of Micromonospora rosaria DSM 803, which can produce antibacterial substance rosamicin.</title>
        <authorList>
            <person name="Yang H."/>
            <person name="He X."/>
            <person name="Zhu D."/>
        </authorList>
    </citation>
    <scope>NUCLEOTIDE SEQUENCE [LARGE SCALE GENOMIC DNA]</scope>
    <source>
        <strain evidence="2 3">DSM 803</strain>
    </source>
</reference>
<accession>A0A136PVX0</accession>
<dbReference type="OrthoDB" id="9781481at2"/>
<feature type="domain" description="AAA+ ATPase" evidence="1">
    <location>
        <begin position="476"/>
        <end position="640"/>
    </location>
</feature>
<gene>
    <name evidence="2" type="ORF">AWW66_07110</name>
</gene>
<organism evidence="2 3">
    <name type="scientific">Micromonospora rosaria</name>
    <dbReference type="NCBI Taxonomy" id="47874"/>
    <lineage>
        <taxon>Bacteria</taxon>
        <taxon>Bacillati</taxon>
        <taxon>Actinomycetota</taxon>
        <taxon>Actinomycetes</taxon>
        <taxon>Micromonosporales</taxon>
        <taxon>Micromonosporaceae</taxon>
        <taxon>Micromonospora</taxon>
    </lineage>
</organism>
<dbReference type="InterPro" id="IPR052934">
    <property type="entry name" value="Methyl-DNA_Rec/Restrict_Enz"/>
</dbReference>
<evidence type="ECO:0000259" key="1">
    <source>
        <dbReference type="SMART" id="SM00382"/>
    </source>
</evidence>
<dbReference type="GO" id="GO:0016887">
    <property type="term" value="F:ATP hydrolysis activity"/>
    <property type="evidence" value="ECO:0007669"/>
    <property type="project" value="InterPro"/>
</dbReference>
<dbReference type="AlphaFoldDB" id="A0A136PVX0"/>
<sequence length="748" mass="83400">MSEAGLITPARPDDLVRKVGRELLELGLLQGRSLFTPHRRVWTAETTAELHSHYNERPDASKDHFLAKLRRQLDGAPDDAIQLAAELLTLQGLPLLNLTAATLHGRIVEVLSWMREPVSIPEHVQAAFAQGTWNGGTGAHTMLWKWLVDAVNFLGNWWQVPQQQQASAFADPWAWQDAVYQRRFMPSLREELLYLAFPTHFLPILSITDKKAIRDTFLGQGERSSGDLNRDLFTITTRIEQETGQPVDYYRPPFAAQWRKQAERPPGERRAWLVRPRQGGSDLVGRWRAESFVSLAATHLGETSPGASRAAVRAAVEAGYQHLDYAQRMSLATEYHAFLSQMAADDIVVTLLDDHLYGAILDGDAEYSPDDSGARLRRSAAWLTHDAVGVAMLPAPLPAELDQQGTVVDLTGALDILASLIGADADGETLPESDTAERSQPAPLAVPKLTAATDTLAAQLHIERPWLQDLIEVWQDRSQIILYGPPGTGKTYLARALAAHVADRDAVRLVQFHPSYAYEDFFEGFRPVEGAAPGTVSFAKAPGPLREIAAEARNNPERPYVLIVDEINRANLAKVFGELYFLLEYRHATVRLQYSPSEAFNLPPNVFILGTMNTADRSISLVDAAIRRRFAFIELHPDEPPVRDVLGNWLAANDHHDDERAALLAALNDSIDDEQDHDFKIGPSYLMRPGLGTDAALERVWRYDLMPLLEEHYYGRLNRAQIRNRFGLAAIRDRITPPPPADPPEPAR</sequence>
<dbReference type="InterPro" id="IPR003593">
    <property type="entry name" value="AAA+_ATPase"/>
</dbReference>
<name>A0A136PVX0_9ACTN</name>
<dbReference type="GO" id="GO:0005524">
    <property type="term" value="F:ATP binding"/>
    <property type="evidence" value="ECO:0007669"/>
    <property type="project" value="InterPro"/>
</dbReference>
<dbReference type="RefSeq" id="WP_067361509.1">
    <property type="nucleotide sequence ID" value="NZ_JBIUBN010000031.1"/>
</dbReference>
<dbReference type="PANTHER" id="PTHR37291:SF1">
    <property type="entry name" value="TYPE IV METHYL-DIRECTED RESTRICTION ENZYME ECOKMCRB SUBUNIT"/>
    <property type="match status" value="1"/>
</dbReference>
<proteinExistence type="predicted"/>
<keyword evidence="3" id="KW-1185">Reference proteome</keyword>
<evidence type="ECO:0000313" key="2">
    <source>
        <dbReference type="EMBL" id="KXK62681.1"/>
    </source>
</evidence>
<dbReference type="PANTHER" id="PTHR37291">
    <property type="entry name" value="5-METHYLCYTOSINE-SPECIFIC RESTRICTION ENZYME B"/>
    <property type="match status" value="1"/>
</dbReference>
<dbReference type="SUPFAM" id="SSF52540">
    <property type="entry name" value="P-loop containing nucleoside triphosphate hydrolases"/>
    <property type="match status" value="1"/>
</dbReference>
<evidence type="ECO:0000313" key="3">
    <source>
        <dbReference type="Proteomes" id="UP000070620"/>
    </source>
</evidence>
<dbReference type="EMBL" id="LRQV01000015">
    <property type="protein sequence ID" value="KXK62681.1"/>
    <property type="molecule type" value="Genomic_DNA"/>
</dbReference>
<dbReference type="CDD" id="cd00009">
    <property type="entry name" value="AAA"/>
    <property type="match status" value="1"/>
</dbReference>
<comment type="caution">
    <text evidence="2">The sequence shown here is derived from an EMBL/GenBank/DDBJ whole genome shotgun (WGS) entry which is preliminary data.</text>
</comment>
<dbReference type="Proteomes" id="UP000070620">
    <property type="component" value="Unassembled WGS sequence"/>
</dbReference>
<dbReference type="Gene3D" id="3.40.50.300">
    <property type="entry name" value="P-loop containing nucleotide triphosphate hydrolases"/>
    <property type="match status" value="1"/>
</dbReference>
<dbReference type="InterPro" id="IPR011704">
    <property type="entry name" value="ATPase_dyneun-rel_AAA"/>
</dbReference>
<dbReference type="Pfam" id="PF07728">
    <property type="entry name" value="AAA_5"/>
    <property type="match status" value="1"/>
</dbReference>